<feature type="domain" description="RING-type" evidence="7">
    <location>
        <begin position="109"/>
        <end position="160"/>
    </location>
</feature>
<proteinExistence type="predicted"/>
<evidence type="ECO:0000256" key="1">
    <source>
        <dbReference type="ARBA" id="ARBA00022679"/>
    </source>
</evidence>
<evidence type="ECO:0000259" key="8">
    <source>
        <dbReference type="PROSITE" id="PS50103"/>
    </source>
</evidence>
<feature type="zinc finger region" description="C3H1-type" evidence="5">
    <location>
        <begin position="67"/>
        <end position="94"/>
    </location>
</feature>
<name>A0ABR1JX45_9AGAR</name>
<feature type="domain" description="C3H1-type" evidence="8">
    <location>
        <begin position="26"/>
        <end position="54"/>
    </location>
</feature>
<evidence type="ECO:0000256" key="3">
    <source>
        <dbReference type="ARBA" id="ARBA00022771"/>
    </source>
</evidence>
<dbReference type="InterPro" id="IPR017907">
    <property type="entry name" value="Znf_RING_CS"/>
</dbReference>
<comment type="caution">
    <text evidence="9">The sequence shown here is derived from an EMBL/GenBank/DDBJ whole genome shotgun (WGS) entry which is preliminary data.</text>
</comment>
<reference evidence="9 10" key="1">
    <citation type="submission" date="2024-01" db="EMBL/GenBank/DDBJ databases">
        <title>A draft genome for the cacao thread blight pathogen Marasmiellus scandens.</title>
        <authorList>
            <person name="Baruah I.K."/>
            <person name="Leung J."/>
            <person name="Bukari Y."/>
            <person name="Amoako-Attah I."/>
            <person name="Meinhardt L.W."/>
            <person name="Bailey B.A."/>
            <person name="Cohen S.P."/>
        </authorList>
    </citation>
    <scope>NUCLEOTIDE SEQUENCE [LARGE SCALE GENOMIC DNA]</scope>
    <source>
        <strain evidence="9 10">GH-19</strain>
    </source>
</reference>
<feature type="region of interest" description="Disordered" evidence="6">
    <location>
        <begin position="463"/>
        <end position="514"/>
    </location>
</feature>
<dbReference type="InterPro" id="IPR013083">
    <property type="entry name" value="Znf_RING/FYVE/PHD"/>
</dbReference>
<dbReference type="InterPro" id="IPR036855">
    <property type="entry name" value="Znf_CCCH_sf"/>
</dbReference>
<accession>A0ABR1JX45</accession>
<dbReference type="Gene3D" id="3.30.1370.210">
    <property type="match status" value="1"/>
</dbReference>
<evidence type="ECO:0008006" key="11">
    <source>
        <dbReference type="Google" id="ProtNLM"/>
    </source>
</evidence>
<evidence type="ECO:0000313" key="9">
    <source>
        <dbReference type="EMBL" id="KAK7466484.1"/>
    </source>
</evidence>
<dbReference type="InterPro" id="IPR001841">
    <property type="entry name" value="Znf_RING"/>
</dbReference>
<evidence type="ECO:0000256" key="2">
    <source>
        <dbReference type="ARBA" id="ARBA00022723"/>
    </source>
</evidence>
<feature type="compositionally biased region" description="Polar residues" evidence="6">
    <location>
        <begin position="464"/>
        <end position="475"/>
    </location>
</feature>
<dbReference type="Pfam" id="PF00642">
    <property type="entry name" value="zf-CCCH"/>
    <property type="match status" value="1"/>
</dbReference>
<evidence type="ECO:0000256" key="6">
    <source>
        <dbReference type="SAM" id="MobiDB-lite"/>
    </source>
</evidence>
<protein>
    <recommendedName>
        <fullName evidence="11">RING-type E3 ubiquitin transferase</fullName>
    </recommendedName>
</protein>
<keyword evidence="3 5" id="KW-0863">Zinc-finger</keyword>
<dbReference type="Pfam" id="PF00097">
    <property type="entry name" value="zf-C3HC4"/>
    <property type="match status" value="1"/>
</dbReference>
<evidence type="ECO:0000256" key="5">
    <source>
        <dbReference type="PROSITE-ProRule" id="PRU00723"/>
    </source>
</evidence>
<dbReference type="Gene3D" id="3.30.40.10">
    <property type="entry name" value="Zinc/RING finger domain, C3HC4 (zinc finger)"/>
    <property type="match status" value="1"/>
</dbReference>
<dbReference type="SMART" id="SM00184">
    <property type="entry name" value="RING"/>
    <property type="match status" value="1"/>
</dbReference>
<dbReference type="InterPro" id="IPR018957">
    <property type="entry name" value="Znf_C3HC4_RING-type"/>
</dbReference>
<dbReference type="SMART" id="SM00356">
    <property type="entry name" value="ZnF_C3H1"/>
    <property type="match status" value="3"/>
</dbReference>
<feature type="domain" description="C3H1-type" evidence="8">
    <location>
        <begin position="67"/>
        <end position="94"/>
    </location>
</feature>
<organism evidence="9 10">
    <name type="scientific">Marasmiellus scandens</name>
    <dbReference type="NCBI Taxonomy" id="2682957"/>
    <lineage>
        <taxon>Eukaryota</taxon>
        <taxon>Fungi</taxon>
        <taxon>Dikarya</taxon>
        <taxon>Basidiomycota</taxon>
        <taxon>Agaricomycotina</taxon>
        <taxon>Agaricomycetes</taxon>
        <taxon>Agaricomycetidae</taxon>
        <taxon>Agaricales</taxon>
        <taxon>Marasmiineae</taxon>
        <taxon>Omphalotaceae</taxon>
        <taxon>Marasmiellus</taxon>
    </lineage>
</organism>
<feature type="zinc finger region" description="C3H1-type" evidence="5">
    <location>
        <begin position="190"/>
        <end position="225"/>
    </location>
</feature>
<evidence type="ECO:0000259" key="7">
    <source>
        <dbReference type="PROSITE" id="PS50089"/>
    </source>
</evidence>
<feature type="region of interest" description="Disordered" evidence="6">
    <location>
        <begin position="377"/>
        <end position="433"/>
    </location>
</feature>
<keyword evidence="1" id="KW-0808">Transferase</keyword>
<feature type="zinc finger region" description="C3H1-type" evidence="5">
    <location>
        <begin position="26"/>
        <end position="54"/>
    </location>
</feature>
<dbReference type="PROSITE" id="PS00518">
    <property type="entry name" value="ZF_RING_1"/>
    <property type="match status" value="1"/>
</dbReference>
<dbReference type="InterPro" id="IPR045072">
    <property type="entry name" value="MKRN-like"/>
</dbReference>
<gene>
    <name evidence="9" type="ORF">VKT23_005206</name>
</gene>
<sequence length="526" mass="59010">MHHCNLVDDSPLARLRCRMVDRPSTSKPRGICRYYKHPRGCFAGKHCKFLHADPAVDDGPNVRLTPYDQAKTCRYYNQGYCKRGDKCWFLHISSSTQKESTIEETEELCSICLEKPSIYGLLAGCSHIFCITCLKQWREPTAKSADLIYSGVHKKCPMCRVPSKFITPSSLFIRHDDPAKAEVIDTYKQSMARVPCKYFIRSLAKDKNDPMCPFGKDCFFKHAKEDGTPYLFTEGVDESMRRYQARHRPEIDSDILNGIFASFRSPFDLFSRLLEDERLDQIQATLQAVRERINRFDVDFRADNHTGSSQTPEIDYSFHDSDVLSPVLDWSFDEANFMSGDSPNAQISSDVYNWMLQPEFDVHSLNYDPLALESMAPRSATQAGPSRISPDDTVDMDNESMPELQSLEDSDSDADDLRETASEDGCTDTSDSGHNMGICISVDSPFTMAALYDPVDESPLPVSLANSPASTQTNDAAVAPGQRPNSHTSDMDGRAPFVTDGRGRVVGASGEDEGSRSWLSRIMDIF</sequence>
<keyword evidence="10" id="KW-1185">Reference proteome</keyword>
<dbReference type="SUPFAM" id="SSF57850">
    <property type="entry name" value="RING/U-box"/>
    <property type="match status" value="1"/>
</dbReference>
<evidence type="ECO:0000256" key="4">
    <source>
        <dbReference type="ARBA" id="ARBA00022833"/>
    </source>
</evidence>
<dbReference type="PROSITE" id="PS50089">
    <property type="entry name" value="ZF_RING_2"/>
    <property type="match status" value="1"/>
</dbReference>
<dbReference type="Proteomes" id="UP001498398">
    <property type="component" value="Unassembled WGS sequence"/>
</dbReference>
<feature type="domain" description="C3H1-type" evidence="8">
    <location>
        <begin position="190"/>
        <end position="225"/>
    </location>
</feature>
<evidence type="ECO:0000313" key="10">
    <source>
        <dbReference type="Proteomes" id="UP001498398"/>
    </source>
</evidence>
<dbReference type="PANTHER" id="PTHR11224">
    <property type="entry name" value="MAKORIN-RELATED"/>
    <property type="match status" value="1"/>
</dbReference>
<dbReference type="SUPFAM" id="SSF90229">
    <property type="entry name" value="CCCH zinc finger"/>
    <property type="match status" value="1"/>
</dbReference>
<dbReference type="EMBL" id="JBANRG010000005">
    <property type="protein sequence ID" value="KAK7466484.1"/>
    <property type="molecule type" value="Genomic_DNA"/>
</dbReference>
<dbReference type="PANTHER" id="PTHR11224:SF59">
    <property type="entry name" value="RING-TYPE E3 UBIQUITIN TRANSFERASE"/>
    <property type="match status" value="1"/>
</dbReference>
<feature type="compositionally biased region" description="Acidic residues" evidence="6">
    <location>
        <begin position="392"/>
        <end position="414"/>
    </location>
</feature>
<keyword evidence="2 5" id="KW-0479">Metal-binding</keyword>
<keyword evidence="4 5" id="KW-0862">Zinc</keyword>
<dbReference type="PROSITE" id="PS50103">
    <property type="entry name" value="ZF_C3H1"/>
    <property type="match status" value="3"/>
</dbReference>
<dbReference type="InterPro" id="IPR000571">
    <property type="entry name" value="Znf_CCCH"/>
</dbReference>